<dbReference type="InterPro" id="IPR000719">
    <property type="entry name" value="Prot_kinase_dom"/>
</dbReference>
<proteinExistence type="inferred from homology"/>
<feature type="binding site" evidence="3">
    <location>
        <position position="99"/>
    </location>
    <ligand>
        <name>ATP</name>
        <dbReference type="ChEBI" id="CHEBI:30616"/>
    </ligand>
</feature>
<dbReference type="AlphaFoldDB" id="A0AB34IHC3"/>
<feature type="region of interest" description="Disordered" evidence="5">
    <location>
        <begin position="31"/>
        <end position="64"/>
    </location>
</feature>
<dbReference type="GO" id="GO:0005524">
    <property type="term" value="F:ATP binding"/>
    <property type="evidence" value="ECO:0007669"/>
    <property type="project" value="UniProtKB-UniRule"/>
</dbReference>
<name>A0AB34IHC3_PRYPA</name>
<protein>
    <recommendedName>
        <fullName evidence="6">Protein kinase domain-containing protein</fullName>
    </recommendedName>
</protein>
<dbReference type="EMBL" id="JBGBPQ010000028">
    <property type="protein sequence ID" value="KAL1496743.1"/>
    <property type="molecule type" value="Genomic_DNA"/>
</dbReference>
<dbReference type="PANTHER" id="PTHR24346">
    <property type="entry name" value="MAP/MICROTUBULE AFFINITY-REGULATING KINASE"/>
    <property type="match status" value="1"/>
</dbReference>
<evidence type="ECO:0000256" key="5">
    <source>
        <dbReference type="SAM" id="MobiDB-lite"/>
    </source>
</evidence>
<feature type="region of interest" description="Disordered" evidence="5">
    <location>
        <begin position="427"/>
        <end position="462"/>
    </location>
</feature>
<evidence type="ECO:0000259" key="6">
    <source>
        <dbReference type="PROSITE" id="PS50011"/>
    </source>
</evidence>
<accession>A0AB34IHC3</accession>
<comment type="similarity">
    <text evidence="4">Belongs to the protein kinase superfamily.</text>
</comment>
<dbReference type="GO" id="GO:0004674">
    <property type="term" value="F:protein serine/threonine kinase activity"/>
    <property type="evidence" value="ECO:0007669"/>
    <property type="project" value="UniProtKB-KW"/>
</dbReference>
<dbReference type="PROSITE" id="PS50011">
    <property type="entry name" value="PROTEIN_KINASE_DOM"/>
    <property type="match status" value="1"/>
</dbReference>
<feature type="compositionally biased region" description="Polar residues" evidence="5">
    <location>
        <begin position="430"/>
        <end position="441"/>
    </location>
</feature>
<evidence type="ECO:0000313" key="7">
    <source>
        <dbReference type="EMBL" id="KAL1496743.1"/>
    </source>
</evidence>
<dbReference type="Gene3D" id="1.10.510.10">
    <property type="entry name" value="Transferase(Phosphotransferase) domain 1"/>
    <property type="match status" value="2"/>
</dbReference>
<dbReference type="PROSITE" id="PS00107">
    <property type="entry name" value="PROTEIN_KINASE_ATP"/>
    <property type="match status" value="1"/>
</dbReference>
<keyword evidence="1 3" id="KW-0547">Nucleotide-binding</keyword>
<dbReference type="InterPro" id="IPR011009">
    <property type="entry name" value="Kinase-like_dom_sf"/>
</dbReference>
<evidence type="ECO:0000313" key="8">
    <source>
        <dbReference type="Proteomes" id="UP001515480"/>
    </source>
</evidence>
<reference evidence="7 8" key="1">
    <citation type="journal article" date="2024" name="Science">
        <title>Giant polyketide synthase enzymes in the biosynthesis of giant marine polyether toxins.</title>
        <authorList>
            <person name="Fallon T.R."/>
            <person name="Shende V.V."/>
            <person name="Wierzbicki I.H."/>
            <person name="Pendleton A.L."/>
            <person name="Watervoot N.F."/>
            <person name="Auber R.P."/>
            <person name="Gonzalez D.J."/>
            <person name="Wisecaver J.H."/>
            <person name="Moore B.S."/>
        </authorList>
    </citation>
    <scope>NUCLEOTIDE SEQUENCE [LARGE SCALE GENOMIC DNA]</scope>
    <source>
        <strain evidence="7 8">12B1</strain>
    </source>
</reference>
<keyword evidence="4" id="KW-0808">Transferase</keyword>
<dbReference type="GO" id="GO:0035556">
    <property type="term" value="P:intracellular signal transduction"/>
    <property type="evidence" value="ECO:0007669"/>
    <property type="project" value="TreeGrafter"/>
</dbReference>
<evidence type="ECO:0000256" key="1">
    <source>
        <dbReference type="ARBA" id="ARBA00022741"/>
    </source>
</evidence>
<keyword evidence="8" id="KW-1185">Reference proteome</keyword>
<dbReference type="CDD" id="cd14008">
    <property type="entry name" value="STKc_LKB1_CaMKK"/>
    <property type="match status" value="1"/>
</dbReference>
<evidence type="ECO:0000256" key="2">
    <source>
        <dbReference type="ARBA" id="ARBA00022840"/>
    </source>
</evidence>
<dbReference type="InterPro" id="IPR008271">
    <property type="entry name" value="Ser/Thr_kinase_AS"/>
</dbReference>
<dbReference type="InterPro" id="IPR017441">
    <property type="entry name" value="Protein_kinase_ATP_BS"/>
</dbReference>
<dbReference type="Pfam" id="PF00069">
    <property type="entry name" value="Pkinase"/>
    <property type="match status" value="2"/>
</dbReference>
<organism evidence="7 8">
    <name type="scientific">Prymnesium parvum</name>
    <name type="common">Toxic golden alga</name>
    <dbReference type="NCBI Taxonomy" id="97485"/>
    <lineage>
        <taxon>Eukaryota</taxon>
        <taxon>Haptista</taxon>
        <taxon>Haptophyta</taxon>
        <taxon>Prymnesiophyceae</taxon>
        <taxon>Prymnesiales</taxon>
        <taxon>Prymnesiaceae</taxon>
        <taxon>Prymnesium</taxon>
    </lineage>
</organism>
<dbReference type="PANTHER" id="PTHR24346:SF77">
    <property type="entry name" value="SERINE THREONINE PROTEIN KINASE"/>
    <property type="match status" value="1"/>
</dbReference>
<keyword evidence="4" id="KW-0418">Kinase</keyword>
<sequence>MGLCPSKSRLPLLEIHTELYLSLTASLFPSPPPPAAEAASPLPREPSRHSGTAREPSRHSGAAAGRVHGYAKLQRLGRGRSAKVRLCSRVVDGELFAMKVFNKSLLRRQRQWDEASGAYQNALEGVAREIAILKKLRHPNVVRLHEVIDDPVKDKLYLILDYVPGGPLMGGARYQQSYEEERARCLFRDIVCGLAYLHFQGVIHQDLKPENILLSAAGRALIADLGVARVLRTSRLCAHHEPADEADDALAAAAAPEEERTLDDEDAWMQSPWAALGSPQSTRMLESSEGTPAFRAPETWAEGLHCGRAADVWSLGATLYTMLFGQVPFAADTEAGIQRAICEGSLEWPQHPPVSALAKELLQLLLEKRPDRRAGLQQAARHDWVTKGGTDPLDPYFGKRRVGATSEDCHRAISRRSAKLEGLDLAGDEGTSSARVQQQNAHLRRHKSEACPASSGQQLAAC</sequence>
<comment type="caution">
    <text evidence="7">The sequence shown here is derived from an EMBL/GenBank/DDBJ whole genome shotgun (WGS) entry which is preliminary data.</text>
</comment>
<keyword evidence="4" id="KW-0723">Serine/threonine-protein kinase</keyword>
<evidence type="ECO:0000256" key="3">
    <source>
        <dbReference type="PROSITE-ProRule" id="PRU10141"/>
    </source>
</evidence>
<dbReference type="SMART" id="SM00220">
    <property type="entry name" value="S_TKc"/>
    <property type="match status" value="1"/>
</dbReference>
<dbReference type="Proteomes" id="UP001515480">
    <property type="component" value="Unassembled WGS sequence"/>
</dbReference>
<keyword evidence="2 3" id="KW-0067">ATP-binding</keyword>
<gene>
    <name evidence="7" type="ORF">AB1Y20_014334</name>
</gene>
<dbReference type="SUPFAM" id="SSF56112">
    <property type="entry name" value="Protein kinase-like (PK-like)"/>
    <property type="match status" value="1"/>
</dbReference>
<dbReference type="GO" id="GO:0005737">
    <property type="term" value="C:cytoplasm"/>
    <property type="evidence" value="ECO:0007669"/>
    <property type="project" value="TreeGrafter"/>
</dbReference>
<evidence type="ECO:0000256" key="4">
    <source>
        <dbReference type="RuleBase" id="RU000304"/>
    </source>
</evidence>
<dbReference type="PROSITE" id="PS00108">
    <property type="entry name" value="PROTEIN_KINASE_ST"/>
    <property type="match status" value="1"/>
</dbReference>
<feature type="domain" description="Protein kinase" evidence="6">
    <location>
        <begin position="70"/>
        <end position="385"/>
    </location>
</feature>